<evidence type="ECO:0000313" key="1">
    <source>
        <dbReference type="EMBL" id="CAG8812811.1"/>
    </source>
</evidence>
<name>A0A9N9K5Y1_9GLOM</name>
<evidence type="ECO:0000313" key="2">
    <source>
        <dbReference type="Proteomes" id="UP000789405"/>
    </source>
</evidence>
<organism evidence="1 2">
    <name type="scientific">Dentiscutata erythropus</name>
    <dbReference type="NCBI Taxonomy" id="1348616"/>
    <lineage>
        <taxon>Eukaryota</taxon>
        <taxon>Fungi</taxon>
        <taxon>Fungi incertae sedis</taxon>
        <taxon>Mucoromycota</taxon>
        <taxon>Glomeromycotina</taxon>
        <taxon>Glomeromycetes</taxon>
        <taxon>Diversisporales</taxon>
        <taxon>Gigasporaceae</taxon>
        <taxon>Dentiscutata</taxon>
    </lineage>
</organism>
<dbReference type="AlphaFoldDB" id="A0A9N9K5Y1"/>
<feature type="non-terminal residue" evidence="1">
    <location>
        <position position="50"/>
    </location>
</feature>
<dbReference type="Proteomes" id="UP000789405">
    <property type="component" value="Unassembled WGS sequence"/>
</dbReference>
<dbReference type="EMBL" id="CAJVPY010049302">
    <property type="protein sequence ID" value="CAG8812811.1"/>
    <property type="molecule type" value="Genomic_DNA"/>
</dbReference>
<keyword evidence="2" id="KW-1185">Reference proteome</keyword>
<proteinExistence type="predicted"/>
<feature type="non-terminal residue" evidence="1">
    <location>
        <position position="1"/>
    </location>
</feature>
<sequence>YVNKANIVSASPELNKKEVVVNNKSNRETLFKVDGRVQEENALILPLILH</sequence>
<protein>
    <submittedName>
        <fullName evidence="1">684_t:CDS:1</fullName>
    </submittedName>
</protein>
<reference evidence="1" key="1">
    <citation type="submission" date="2021-06" db="EMBL/GenBank/DDBJ databases">
        <authorList>
            <person name="Kallberg Y."/>
            <person name="Tangrot J."/>
            <person name="Rosling A."/>
        </authorList>
    </citation>
    <scope>NUCLEOTIDE SEQUENCE</scope>
    <source>
        <strain evidence="1">MA453B</strain>
    </source>
</reference>
<comment type="caution">
    <text evidence="1">The sequence shown here is derived from an EMBL/GenBank/DDBJ whole genome shotgun (WGS) entry which is preliminary data.</text>
</comment>
<gene>
    <name evidence="1" type="ORF">DERYTH_LOCUS25697</name>
</gene>
<accession>A0A9N9K5Y1</accession>